<evidence type="ECO:0000313" key="5">
    <source>
        <dbReference type="Proteomes" id="UP000694871"/>
    </source>
</evidence>
<dbReference type="Proteomes" id="UP000694871">
    <property type="component" value="Unplaced"/>
</dbReference>
<keyword evidence="3" id="KW-0732">Signal</keyword>
<gene>
    <name evidence="6" type="primary">LOC107122017</name>
</gene>
<keyword evidence="5" id="KW-1185">Reference proteome</keyword>
<dbReference type="InterPro" id="IPR001254">
    <property type="entry name" value="Trypsin_dom"/>
</dbReference>
<dbReference type="PANTHER" id="PTHR24271">
    <property type="entry name" value="KALLIKREIN-RELATED"/>
    <property type="match status" value="1"/>
</dbReference>
<dbReference type="RefSeq" id="XP_015280522.1">
    <property type="nucleotide sequence ID" value="XM_015425036.1"/>
</dbReference>
<evidence type="ECO:0000256" key="1">
    <source>
        <dbReference type="ARBA" id="ARBA00009228"/>
    </source>
</evidence>
<feature type="signal peptide" evidence="3">
    <location>
        <begin position="1"/>
        <end position="20"/>
    </location>
</feature>
<dbReference type="GeneID" id="107122017"/>
<organism evidence="5 6">
    <name type="scientific">Gekko japonicus</name>
    <name type="common">Schlegel's Japanese gecko</name>
    <dbReference type="NCBI Taxonomy" id="146911"/>
    <lineage>
        <taxon>Eukaryota</taxon>
        <taxon>Metazoa</taxon>
        <taxon>Chordata</taxon>
        <taxon>Craniata</taxon>
        <taxon>Vertebrata</taxon>
        <taxon>Euteleostomi</taxon>
        <taxon>Lepidosauria</taxon>
        <taxon>Squamata</taxon>
        <taxon>Bifurcata</taxon>
        <taxon>Gekkota</taxon>
        <taxon>Gekkonidae</taxon>
        <taxon>Gekkoninae</taxon>
        <taxon>Gekko</taxon>
    </lineage>
</organism>
<dbReference type="CDD" id="cd00190">
    <property type="entry name" value="Tryp_SPc"/>
    <property type="match status" value="1"/>
</dbReference>
<dbReference type="Pfam" id="PF00089">
    <property type="entry name" value="Trypsin"/>
    <property type="match status" value="1"/>
</dbReference>
<evidence type="ECO:0000313" key="6">
    <source>
        <dbReference type="RefSeq" id="XP_015280522.1"/>
    </source>
</evidence>
<dbReference type="PANTHER" id="PTHR24271:SF48">
    <property type="entry name" value="KALLIKREIN-14"/>
    <property type="match status" value="1"/>
</dbReference>
<feature type="chain" id="PRO_5045745870" evidence="3">
    <location>
        <begin position="21"/>
        <end position="199"/>
    </location>
</feature>
<dbReference type="InterPro" id="IPR001314">
    <property type="entry name" value="Peptidase_S1A"/>
</dbReference>
<dbReference type="PROSITE" id="PS00134">
    <property type="entry name" value="TRYPSIN_HIS"/>
    <property type="match status" value="1"/>
</dbReference>
<name>A0ABM1L3I5_GEKJA</name>
<keyword evidence="2" id="KW-1015">Disulfide bond</keyword>
<dbReference type="InterPro" id="IPR018114">
    <property type="entry name" value="TRYPSIN_HIS"/>
</dbReference>
<evidence type="ECO:0000256" key="3">
    <source>
        <dbReference type="SAM" id="SignalP"/>
    </source>
</evidence>
<reference evidence="6" key="1">
    <citation type="submission" date="2025-08" db="UniProtKB">
        <authorList>
            <consortium name="RefSeq"/>
        </authorList>
    </citation>
    <scope>IDENTIFICATION</scope>
</reference>
<dbReference type="PRINTS" id="PR00722">
    <property type="entry name" value="CHYMOTRYPSIN"/>
</dbReference>
<dbReference type="InterPro" id="IPR009003">
    <property type="entry name" value="Peptidase_S1_PA"/>
</dbReference>
<dbReference type="SMART" id="SM00020">
    <property type="entry name" value="Tryp_SPc"/>
    <property type="match status" value="1"/>
</dbReference>
<dbReference type="PROSITE" id="PS50240">
    <property type="entry name" value="TRYPSIN_DOM"/>
    <property type="match status" value="1"/>
</dbReference>
<evidence type="ECO:0000259" key="4">
    <source>
        <dbReference type="PROSITE" id="PS50240"/>
    </source>
</evidence>
<evidence type="ECO:0000256" key="2">
    <source>
        <dbReference type="ARBA" id="ARBA00023157"/>
    </source>
</evidence>
<proteinExistence type="inferred from homology"/>
<feature type="domain" description="Peptidase S1" evidence="4">
    <location>
        <begin position="20"/>
        <end position="199"/>
    </location>
</feature>
<dbReference type="Gene3D" id="2.40.10.10">
    <property type="entry name" value="Trypsin-like serine proteases"/>
    <property type="match status" value="2"/>
</dbReference>
<dbReference type="InterPro" id="IPR043504">
    <property type="entry name" value="Peptidase_S1_PA_chymotrypsin"/>
</dbReference>
<protein>
    <submittedName>
        <fullName evidence="6">Kallikrein-15-like</fullName>
    </submittedName>
</protein>
<sequence>MTALIIHVFILLLVSSLVLAKNGSPPKGHPCVPHSQPWQAAIFRSFSFYCGAILLDQSWVLTAAHCNNGAVRIRLGEGNLNHFDGTEQYKHVIKAIVHPEYNRSTHNNDLMLLKLMTPARLNCYVQPLGLSSQRASPGEMCLVSGWGAPINAQDDIPLVLYCANVRIISHNQCEAEYPGKVNRKMVCAAALQRGTDSCE</sequence>
<comment type="similarity">
    <text evidence="1">Belongs to the peptidase S1 family. Snake venom subfamily.</text>
</comment>
<dbReference type="SUPFAM" id="SSF50494">
    <property type="entry name" value="Trypsin-like serine proteases"/>
    <property type="match status" value="1"/>
</dbReference>
<accession>A0ABM1L3I5</accession>
<feature type="non-terminal residue" evidence="6">
    <location>
        <position position="199"/>
    </location>
</feature>